<feature type="binding site" evidence="8">
    <location>
        <position position="34"/>
    </location>
    <ligand>
        <name>NAD(+)</name>
        <dbReference type="ChEBI" id="CHEBI:57540"/>
    </ligand>
</feature>
<feature type="binding site" evidence="8">
    <location>
        <position position="120"/>
    </location>
    <ligand>
        <name>NAD(+)</name>
        <dbReference type="ChEBI" id="CHEBI:57540"/>
    </ligand>
</feature>
<dbReference type="eggNOG" id="KOG2304">
    <property type="taxonomic scope" value="Eukaryota"/>
</dbReference>
<dbReference type="STRING" id="88036.D8RH87"/>
<evidence type="ECO:0000256" key="4">
    <source>
        <dbReference type="ARBA" id="ARBA00023002"/>
    </source>
</evidence>
<dbReference type="PROSITE" id="PS00067">
    <property type="entry name" value="3HCDH"/>
    <property type="match status" value="1"/>
</dbReference>
<dbReference type="PANTHER" id="PTHR48075">
    <property type="entry name" value="3-HYDROXYACYL-COA DEHYDROGENASE FAMILY PROTEIN"/>
    <property type="match status" value="1"/>
</dbReference>
<feature type="binding site" evidence="8">
    <location>
        <begin position="11"/>
        <end position="16"/>
    </location>
    <ligand>
        <name>NAD(+)</name>
        <dbReference type="ChEBI" id="CHEBI:57540"/>
    </ligand>
</feature>
<dbReference type="GO" id="GO:0006631">
    <property type="term" value="P:fatty acid metabolic process"/>
    <property type="evidence" value="ECO:0007669"/>
    <property type="project" value="InterPro"/>
</dbReference>
<evidence type="ECO:0000313" key="12">
    <source>
        <dbReference type="EMBL" id="EFJ28731.1"/>
    </source>
</evidence>
<evidence type="ECO:0008006" key="14">
    <source>
        <dbReference type="Google" id="ProtNLM"/>
    </source>
</evidence>
<keyword evidence="8" id="KW-0520">NAD</keyword>
<dbReference type="GO" id="GO:0016491">
    <property type="term" value="F:oxidoreductase activity"/>
    <property type="evidence" value="ECO:0000318"/>
    <property type="project" value="GO_Central"/>
</dbReference>
<evidence type="ECO:0000256" key="8">
    <source>
        <dbReference type="PIRSR" id="PIRSR000105-2"/>
    </source>
</evidence>
<dbReference type="SUPFAM" id="SSF48179">
    <property type="entry name" value="6-phosphogluconate dehydrogenase C-terminal domain-like"/>
    <property type="match status" value="1"/>
</dbReference>
<evidence type="ECO:0000313" key="13">
    <source>
        <dbReference type="Proteomes" id="UP000001514"/>
    </source>
</evidence>
<evidence type="ECO:0000259" key="10">
    <source>
        <dbReference type="Pfam" id="PF00725"/>
    </source>
</evidence>
<dbReference type="GO" id="GO:0070403">
    <property type="term" value="F:NAD+ binding"/>
    <property type="evidence" value="ECO:0007669"/>
    <property type="project" value="InterPro"/>
</dbReference>
<evidence type="ECO:0000256" key="1">
    <source>
        <dbReference type="ARBA" id="ARBA00005005"/>
    </source>
</evidence>
<dbReference type="InParanoid" id="D8RH87"/>
<dbReference type="Gene3D" id="1.10.1040.10">
    <property type="entry name" value="N-(1-d-carboxylethyl)-l-norvaline Dehydrogenase, domain 2"/>
    <property type="match status" value="1"/>
</dbReference>
<name>D8RH87_SELML</name>
<protein>
    <recommendedName>
        <fullName evidence="14">3-hydroxybutyryl-CoA dehydrogenase</fullName>
    </recommendedName>
</protein>
<evidence type="ECO:0000256" key="6">
    <source>
        <dbReference type="ARBA" id="ARBA00023717"/>
    </source>
</evidence>
<dbReference type="Proteomes" id="UP000001514">
    <property type="component" value="Unassembled WGS sequence"/>
</dbReference>
<dbReference type="NCBIfam" id="NF004474">
    <property type="entry name" value="PRK05808.1"/>
    <property type="match status" value="1"/>
</dbReference>
<comment type="similarity">
    <text evidence="2">In the central section; belongs to the 3-hydroxyacyl-CoA dehydrogenase family.</text>
</comment>
<comment type="pathway">
    <text evidence="1">Lipid metabolism; fatty acid beta-oxidation.</text>
</comment>
<feature type="binding site" evidence="9">
    <location>
        <position position="120"/>
    </location>
    <ligand>
        <name>CoA</name>
        <dbReference type="ChEBI" id="CHEBI:57287"/>
    </ligand>
</feature>
<feature type="site" description="Important for catalytic activity" evidence="7">
    <location>
        <position position="141"/>
    </location>
</feature>
<dbReference type="PIRSF" id="PIRSF000105">
    <property type="entry name" value="HCDH"/>
    <property type="match status" value="1"/>
</dbReference>
<dbReference type="Gene3D" id="3.40.50.720">
    <property type="entry name" value="NAD(P)-binding Rossmann-like Domain"/>
    <property type="match status" value="1"/>
</dbReference>
<dbReference type="PANTHER" id="PTHR48075:SF5">
    <property type="entry name" value="3-HYDROXYBUTYRYL-COA DEHYDROGENASE"/>
    <property type="match status" value="1"/>
</dbReference>
<dbReference type="GO" id="GO:0016616">
    <property type="term" value="F:oxidoreductase activity, acting on the CH-OH group of donors, NAD or NADP as acceptor"/>
    <property type="evidence" value="ECO:0007669"/>
    <property type="project" value="InterPro"/>
</dbReference>
<evidence type="ECO:0000256" key="5">
    <source>
        <dbReference type="ARBA" id="ARBA00023709"/>
    </source>
</evidence>
<reference evidence="12 13" key="1">
    <citation type="journal article" date="2011" name="Science">
        <title>The Selaginella genome identifies genetic changes associated with the evolution of vascular plants.</title>
        <authorList>
            <person name="Banks J.A."/>
            <person name="Nishiyama T."/>
            <person name="Hasebe M."/>
            <person name="Bowman J.L."/>
            <person name="Gribskov M."/>
            <person name="dePamphilis C."/>
            <person name="Albert V.A."/>
            <person name="Aono N."/>
            <person name="Aoyama T."/>
            <person name="Ambrose B.A."/>
            <person name="Ashton N.W."/>
            <person name="Axtell M.J."/>
            <person name="Barker E."/>
            <person name="Barker M.S."/>
            <person name="Bennetzen J.L."/>
            <person name="Bonawitz N.D."/>
            <person name="Chapple C."/>
            <person name="Cheng C."/>
            <person name="Correa L.G."/>
            <person name="Dacre M."/>
            <person name="DeBarry J."/>
            <person name="Dreyer I."/>
            <person name="Elias M."/>
            <person name="Engstrom E.M."/>
            <person name="Estelle M."/>
            <person name="Feng L."/>
            <person name="Finet C."/>
            <person name="Floyd S.K."/>
            <person name="Frommer W.B."/>
            <person name="Fujita T."/>
            <person name="Gramzow L."/>
            <person name="Gutensohn M."/>
            <person name="Harholt J."/>
            <person name="Hattori M."/>
            <person name="Heyl A."/>
            <person name="Hirai T."/>
            <person name="Hiwatashi Y."/>
            <person name="Ishikawa M."/>
            <person name="Iwata M."/>
            <person name="Karol K.G."/>
            <person name="Koehler B."/>
            <person name="Kolukisaoglu U."/>
            <person name="Kubo M."/>
            <person name="Kurata T."/>
            <person name="Lalonde S."/>
            <person name="Li K."/>
            <person name="Li Y."/>
            <person name="Litt A."/>
            <person name="Lyons E."/>
            <person name="Manning G."/>
            <person name="Maruyama T."/>
            <person name="Michael T.P."/>
            <person name="Mikami K."/>
            <person name="Miyazaki S."/>
            <person name="Morinaga S."/>
            <person name="Murata T."/>
            <person name="Mueller-Roeber B."/>
            <person name="Nelson D.R."/>
            <person name="Obara M."/>
            <person name="Oguri Y."/>
            <person name="Olmstead R.G."/>
            <person name="Onodera N."/>
            <person name="Petersen B.L."/>
            <person name="Pils B."/>
            <person name="Prigge M."/>
            <person name="Rensing S.A."/>
            <person name="Riano-Pachon D.M."/>
            <person name="Roberts A.W."/>
            <person name="Sato Y."/>
            <person name="Scheller H.V."/>
            <person name="Schulz B."/>
            <person name="Schulz C."/>
            <person name="Shakirov E.V."/>
            <person name="Shibagaki N."/>
            <person name="Shinohara N."/>
            <person name="Shippen D.E."/>
            <person name="Soerensen I."/>
            <person name="Sotooka R."/>
            <person name="Sugimoto N."/>
            <person name="Sugita M."/>
            <person name="Sumikawa N."/>
            <person name="Tanurdzic M."/>
            <person name="Theissen G."/>
            <person name="Ulvskov P."/>
            <person name="Wakazuki S."/>
            <person name="Weng J.K."/>
            <person name="Willats W.W."/>
            <person name="Wipf D."/>
            <person name="Wolf P.G."/>
            <person name="Yang L."/>
            <person name="Zimmer A.D."/>
            <person name="Zhu Q."/>
            <person name="Mitros T."/>
            <person name="Hellsten U."/>
            <person name="Loque D."/>
            <person name="Otillar R."/>
            <person name="Salamov A."/>
            <person name="Schmutz J."/>
            <person name="Shapiro H."/>
            <person name="Lindquist E."/>
            <person name="Lucas S."/>
            <person name="Rokhsar D."/>
            <person name="Grigoriev I.V."/>
        </authorList>
    </citation>
    <scope>NUCLEOTIDE SEQUENCE [LARGE SCALE GENOMIC DNA]</scope>
</reference>
<dbReference type="FunCoup" id="D8RH87">
    <property type="interactions" value="2039"/>
</dbReference>
<dbReference type="KEGG" id="smo:SELMODRAFT_171538"/>
<organism evidence="13">
    <name type="scientific">Selaginella moellendorffii</name>
    <name type="common">Spikemoss</name>
    <dbReference type="NCBI Taxonomy" id="88036"/>
    <lineage>
        <taxon>Eukaryota</taxon>
        <taxon>Viridiplantae</taxon>
        <taxon>Streptophyta</taxon>
        <taxon>Embryophyta</taxon>
        <taxon>Tracheophyta</taxon>
        <taxon>Lycopodiopsida</taxon>
        <taxon>Selaginellales</taxon>
        <taxon>Selaginellaceae</taxon>
        <taxon>Selaginella</taxon>
    </lineage>
</organism>
<dbReference type="Gramene" id="EFJ28731">
    <property type="protein sequence ID" value="EFJ28731"/>
    <property type="gene ID" value="SELMODRAFT_171538"/>
</dbReference>
<dbReference type="OMA" id="MAHPMGP"/>
<dbReference type="InterPro" id="IPR013328">
    <property type="entry name" value="6PGD_dom2"/>
</dbReference>
<dbReference type="InterPro" id="IPR036291">
    <property type="entry name" value="NAD(P)-bd_dom_sf"/>
</dbReference>
<dbReference type="Pfam" id="PF02737">
    <property type="entry name" value="3HCDH_N"/>
    <property type="match status" value="1"/>
</dbReference>
<feature type="binding site" evidence="8">
    <location>
        <position position="93"/>
    </location>
    <ligand>
        <name>NAD(+)</name>
        <dbReference type="ChEBI" id="CHEBI:57540"/>
    </ligand>
</feature>
<dbReference type="Pfam" id="PF00725">
    <property type="entry name" value="3HCDH"/>
    <property type="match status" value="1"/>
</dbReference>
<keyword evidence="4" id="KW-0560">Oxidoreductase</keyword>
<feature type="binding site" evidence="8">
    <location>
        <position position="98"/>
    </location>
    <ligand>
        <name>NAD(+)</name>
        <dbReference type="ChEBI" id="CHEBI:57540"/>
    </ligand>
</feature>
<dbReference type="NCBIfam" id="NF005715">
    <property type="entry name" value="PRK07530.1"/>
    <property type="match status" value="1"/>
</dbReference>
<dbReference type="SUPFAM" id="SSF51735">
    <property type="entry name" value="NAD(P)-binding Rossmann-fold domains"/>
    <property type="match status" value="1"/>
</dbReference>
<sequence length="287" mass="30451">MAIVRVVGVVGAGQMGAGIAQLAAAAQMAVVMADSDGAALTRGLQSISSSLARFVKKGVISEDEANATLARVSTTTSLADMSSADVVIEAVSERENVKKGIFSELDRLLKPSAILASNTSSISITRLAASTQRPQQVIGMHFMNPPPLMKLVEIVRGLATADEVFEQTKELAERFGKTVVSSRDFPGFVVNRILMPMINEAFYALLEGVSSAEEIDTAMKLGTNQPMGPLALADFIGLDTCLSIMGVLHAGLGDAKYRPCPLLAQYVDAGWLGRKSGRGVYHYLSKM</sequence>
<dbReference type="HOGENOM" id="CLU_009834_2_0_1"/>
<dbReference type="InterPro" id="IPR022694">
    <property type="entry name" value="3-OHacyl-CoA_DH"/>
</dbReference>
<evidence type="ECO:0000259" key="11">
    <source>
        <dbReference type="Pfam" id="PF02737"/>
    </source>
</evidence>
<feature type="binding site" evidence="8">
    <location>
        <position position="144"/>
    </location>
    <ligand>
        <name>NAD(+)</name>
        <dbReference type="ChEBI" id="CHEBI:57540"/>
    </ligand>
</feature>
<comment type="similarity">
    <text evidence="3">Belongs to the 3-hydroxyacyl-CoA dehydrogenase family.</text>
</comment>
<keyword evidence="13" id="KW-1185">Reference proteome</keyword>
<dbReference type="InterPro" id="IPR008927">
    <property type="entry name" value="6-PGluconate_DH-like_C_sf"/>
</dbReference>
<feature type="binding site" evidence="8">
    <location>
        <position position="275"/>
    </location>
    <ligand>
        <name>NAD(+)</name>
        <dbReference type="ChEBI" id="CHEBI:57540"/>
    </ligand>
</feature>
<dbReference type="InterPro" id="IPR006108">
    <property type="entry name" value="3HC_DH_C"/>
</dbReference>
<feature type="binding site" evidence="9">
    <location>
        <position position="50"/>
    </location>
    <ligand>
        <name>CoA</name>
        <dbReference type="ChEBI" id="CHEBI:57287"/>
    </ligand>
</feature>
<dbReference type="AlphaFoldDB" id="D8RH87"/>
<accession>D8RH87</accession>
<evidence type="ECO:0000256" key="7">
    <source>
        <dbReference type="PIRSR" id="PIRSR000105-1"/>
    </source>
</evidence>
<dbReference type="EMBL" id="GL377579">
    <property type="protein sequence ID" value="EFJ28731.1"/>
    <property type="molecule type" value="Genomic_DNA"/>
</dbReference>
<comment type="catalytic activity">
    <reaction evidence="6">
        <text>a 4-saturated-(3S)-3-hydroxyacyl-CoA = a (3E)-enoyl-CoA + H2O</text>
        <dbReference type="Rhea" id="RHEA:20724"/>
        <dbReference type="ChEBI" id="CHEBI:15377"/>
        <dbReference type="ChEBI" id="CHEBI:58521"/>
        <dbReference type="ChEBI" id="CHEBI:137480"/>
        <dbReference type="EC" id="4.2.1.17"/>
    </reaction>
</comment>
<proteinExistence type="inferred from homology"/>
<dbReference type="GO" id="GO:0004300">
    <property type="term" value="F:enoyl-CoA hydratase activity"/>
    <property type="evidence" value="ECO:0007669"/>
    <property type="project" value="UniProtKB-EC"/>
</dbReference>
<dbReference type="OrthoDB" id="5958943at2759"/>
<comment type="catalytic activity">
    <reaction evidence="5">
        <text>a (3S)-3-hydroxyacyl-CoA = a (2E)-enoyl-CoA + H2O</text>
        <dbReference type="Rhea" id="RHEA:16105"/>
        <dbReference type="ChEBI" id="CHEBI:15377"/>
        <dbReference type="ChEBI" id="CHEBI:57318"/>
        <dbReference type="ChEBI" id="CHEBI:58856"/>
        <dbReference type="EC" id="4.2.1.17"/>
    </reaction>
</comment>
<evidence type="ECO:0000256" key="9">
    <source>
        <dbReference type="PIRSR" id="PIRSR000105-3"/>
    </source>
</evidence>
<feature type="domain" description="3-hydroxyacyl-CoA dehydrogenase NAD binding" evidence="11">
    <location>
        <begin position="7"/>
        <end position="184"/>
    </location>
</feature>
<dbReference type="InterPro" id="IPR006176">
    <property type="entry name" value="3-OHacyl-CoA_DH_NAD-bd"/>
</dbReference>
<dbReference type="FunFam" id="3.40.50.720:FF:000009">
    <property type="entry name" value="Fatty oxidation complex, alpha subunit"/>
    <property type="match status" value="1"/>
</dbReference>
<evidence type="ECO:0000256" key="2">
    <source>
        <dbReference type="ARBA" id="ARBA00007005"/>
    </source>
</evidence>
<feature type="domain" description="3-hydroxyacyl-CoA dehydrogenase C-terminal" evidence="10">
    <location>
        <begin position="187"/>
        <end position="283"/>
    </location>
</feature>
<feature type="binding site" evidence="9">
    <location>
        <position position="57"/>
    </location>
    <ligand>
        <name>CoA</name>
        <dbReference type="ChEBI" id="CHEBI:57287"/>
    </ligand>
</feature>
<evidence type="ECO:0000256" key="3">
    <source>
        <dbReference type="ARBA" id="ARBA00009463"/>
    </source>
</evidence>
<gene>
    <name evidence="12" type="ORF">SELMODRAFT_171538</name>
</gene>
<dbReference type="InterPro" id="IPR006180">
    <property type="entry name" value="3-OHacyl-CoA_DH_CS"/>
</dbReference>